<dbReference type="EMBL" id="KR534323">
    <property type="protein sequence ID" value="AKO61108.1"/>
    <property type="molecule type" value="Genomic_DNA"/>
</dbReference>
<evidence type="ECO:0000313" key="2">
    <source>
        <dbReference type="Proteomes" id="UP000202763"/>
    </source>
</evidence>
<sequence>MEFKVYTTDKKHLKAIADKYDVELEYLKHGYGEGYVSNGEYLRVFCKHSYVDTSESIVVLSGYEKRWVL</sequence>
<dbReference type="GeneID" id="26796702"/>
<dbReference type="RefSeq" id="YP_009225641.1">
    <property type="nucleotide sequence ID" value="NC_029094.1"/>
</dbReference>
<organism evidence="1 2">
    <name type="scientific">Pseudoalteromonas phage H101</name>
    <dbReference type="NCBI Taxonomy" id="1654919"/>
    <lineage>
        <taxon>Viruses</taxon>
        <taxon>Duplodnaviria</taxon>
        <taxon>Heunggongvirae</taxon>
        <taxon>Uroviricota</taxon>
        <taxon>Caudoviricetes</taxon>
        <taxon>Shandongvirus</taxon>
        <taxon>Shandongvirus H101</taxon>
    </lineage>
</organism>
<dbReference type="KEGG" id="vg:26796702"/>
<accession>A0A0H4IS45</accession>
<evidence type="ECO:0000313" key="1">
    <source>
        <dbReference type="EMBL" id="AKO61108.1"/>
    </source>
</evidence>
<keyword evidence="2" id="KW-1185">Reference proteome</keyword>
<name>A0A0H4IS45_9CAUD</name>
<protein>
    <submittedName>
        <fullName evidence="1">Uncharacterized protein</fullName>
    </submittedName>
</protein>
<proteinExistence type="predicted"/>
<reference evidence="1 2" key="1">
    <citation type="submission" date="2015-05" db="EMBL/GenBank/DDBJ databases">
        <authorList>
            <person name="Wang D.B."/>
            <person name="Wang M."/>
        </authorList>
    </citation>
    <scope>NUCLEOTIDE SEQUENCE [LARGE SCALE GENOMIC DNA]</scope>
</reference>
<dbReference type="Proteomes" id="UP000202763">
    <property type="component" value="Segment"/>
</dbReference>